<dbReference type="PANTHER" id="PTHR43391">
    <property type="entry name" value="RETINOL DEHYDROGENASE-RELATED"/>
    <property type="match status" value="1"/>
</dbReference>
<evidence type="ECO:0000256" key="3">
    <source>
        <dbReference type="RuleBase" id="RU000363"/>
    </source>
</evidence>
<dbReference type="eggNOG" id="COG1028">
    <property type="taxonomic scope" value="Bacteria"/>
</dbReference>
<name>K0C9X0_ALCDB</name>
<dbReference type="InterPro" id="IPR036291">
    <property type="entry name" value="NAD(P)-bd_dom_sf"/>
</dbReference>
<evidence type="ECO:0000256" key="1">
    <source>
        <dbReference type="ARBA" id="ARBA00006484"/>
    </source>
</evidence>
<protein>
    <submittedName>
        <fullName evidence="5">Short-chain dehydrogenase/reductase family</fullName>
    </submittedName>
</protein>
<dbReference type="Proteomes" id="UP000006286">
    <property type="component" value="Chromosome"/>
</dbReference>
<dbReference type="PROSITE" id="PS00061">
    <property type="entry name" value="ADH_SHORT"/>
    <property type="match status" value="1"/>
</dbReference>
<dbReference type="SUPFAM" id="SSF51735">
    <property type="entry name" value="NAD(P)-binding Rossmann-fold domains"/>
    <property type="match status" value="1"/>
</dbReference>
<dbReference type="AlphaFoldDB" id="K0C9X0"/>
<comment type="similarity">
    <text evidence="1 3">Belongs to the short-chain dehydrogenases/reductases (SDR) family.</text>
</comment>
<organism evidence="5 6">
    <name type="scientific">Alcanivorax dieselolei (strain DSM 16502 / CGMCC 1.3690 / MCCC 1A00001 / B-5)</name>
    <name type="common">Alloalcanivorax dieselolei</name>
    <dbReference type="NCBI Taxonomy" id="930169"/>
    <lineage>
        <taxon>Bacteria</taxon>
        <taxon>Pseudomonadati</taxon>
        <taxon>Pseudomonadota</taxon>
        <taxon>Gammaproteobacteria</taxon>
        <taxon>Oceanospirillales</taxon>
        <taxon>Alcanivoracaceae</taxon>
        <taxon>Alloalcanivorax</taxon>
    </lineage>
</organism>
<keyword evidence="6" id="KW-1185">Reference proteome</keyword>
<dbReference type="PRINTS" id="PR00080">
    <property type="entry name" value="SDRFAMILY"/>
</dbReference>
<evidence type="ECO:0000313" key="6">
    <source>
        <dbReference type="Proteomes" id="UP000006286"/>
    </source>
</evidence>
<reference evidence="5 6" key="1">
    <citation type="journal article" date="2012" name="J. Bacteriol.">
        <title>Complete genome sequence of Alcanivorax dieselolei type strain B5.</title>
        <authorList>
            <person name="Lai Q."/>
            <person name="Li W."/>
            <person name="Shao Z."/>
        </authorList>
    </citation>
    <scope>NUCLEOTIDE SEQUENCE [LARGE SCALE GENOMIC DNA]</scope>
    <source>
        <strain evidence="6">DSM 16502 / CGMCC 1.3690 / B-5</strain>
    </source>
</reference>
<dbReference type="Gene3D" id="3.40.50.720">
    <property type="entry name" value="NAD(P)-binding Rossmann-like Domain"/>
    <property type="match status" value="1"/>
</dbReference>
<dbReference type="FunFam" id="3.40.50.720:FF:000084">
    <property type="entry name" value="Short-chain dehydrogenase reductase"/>
    <property type="match status" value="1"/>
</dbReference>
<evidence type="ECO:0000256" key="2">
    <source>
        <dbReference type="ARBA" id="ARBA00023002"/>
    </source>
</evidence>
<dbReference type="Pfam" id="PF00106">
    <property type="entry name" value="adh_short"/>
    <property type="match status" value="1"/>
</dbReference>
<dbReference type="SMART" id="SM00822">
    <property type="entry name" value="PKS_KR"/>
    <property type="match status" value="1"/>
</dbReference>
<gene>
    <name evidence="5" type="primary">acdS</name>
    <name evidence="5" type="ordered locus">B5T_01120</name>
</gene>
<proteinExistence type="inferred from homology"/>
<dbReference type="GO" id="GO:0016491">
    <property type="term" value="F:oxidoreductase activity"/>
    <property type="evidence" value="ECO:0007669"/>
    <property type="project" value="UniProtKB-KW"/>
</dbReference>
<dbReference type="HOGENOM" id="CLU_010194_2_1_6"/>
<dbReference type="PANTHER" id="PTHR43391:SF82">
    <property type="entry name" value="OXIDOREDUCTASE SADH-RELATED"/>
    <property type="match status" value="1"/>
</dbReference>
<evidence type="ECO:0000259" key="4">
    <source>
        <dbReference type="SMART" id="SM00822"/>
    </source>
</evidence>
<keyword evidence="2" id="KW-0560">Oxidoreductase</keyword>
<dbReference type="EMBL" id="CP003466">
    <property type="protein sequence ID" value="AFT69403.1"/>
    <property type="molecule type" value="Genomic_DNA"/>
</dbReference>
<dbReference type="STRING" id="930169.B5T_01120"/>
<accession>K0C9X0</accession>
<dbReference type="InterPro" id="IPR002347">
    <property type="entry name" value="SDR_fam"/>
</dbReference>
<dbReference type="PRINTS" id="PR00081">
    <property type="entry name" value="GDHRDH"/>
</dbReference>
<feature type="domain" description="Ketoreductase" evidence="4">
    <location>
        <begin position="12"/>
        <end position="186"/>
    </location>
</feature>
<dbReference type="PATRIC" id="fig|930169.3.peg.1106"/>
<dbReference type="InterPro" id="IPR057326">
    <property type="entry name" value="KR_dom"/>
</dbReference>
<sequence length="283" mass="30395">MGISNMKSFKDKVAVITGAGSGIGRALAGQLAAQGAKLALSDVNEAGLRETVEALGLDSERVISKVFDVADRNAVYTFADEVMAHFDAAHLVINNAGVALGASVEEMSYEDFEWLMGINFWGVVYGTKAFLPHLKAAGEGHIVNVSSVFGLIGVPTQSAYNAAKFAVRGFTESLRQELEIENGGVSCTTVHPGGIKTNIARNARMGSGMEKITGTDADKARRDFEKLFRTTPEEAARTILKGVRANKRRVLIGSDALAIDGMQRLLPTSYQRLMVAGQKLMRR</sequence>
<dbReference type="KEGG" id="adi:B5T_01120"/>
<evidence type="ECO:0000313" key="5">
    <source>
        <dbReference type="EMBL" id="AFT69403.1"/>
    </source>
</evidence>
<dbReference type="InterPro" id="IPR020904">
    <property type="entry name" value="Sc_DH/Rdtase_CS"/>
</dbReference>